<dbReference type="GO" id="GO:0005737">
    <property type="term" value="C:cytoplasm"/>
    <property type="evidence" value="ECO:0007669"/>
    <property type="project" value="TreeGrafter"/>
</dbReference>
<accession>A0A9Q1LVY8</accession>
<dbReference type="PANTHER" id="PTHR11735">
    <property type="entry name" value="TRNA N6-ADENOSINE THREONYLCARBAMOYLTRANSFERASE"/>
    <property type="match status" value="1"/>
</dbReference>
<dbReference type="PRINTS" id="PR00789">
    <property type="entry name" value="OSIALOPTASE"/>
</dbReference>
<dbReference type="Pfam" id="PF00814">
    <property type="entry name" value="TsaD"/>
    <property type="match status" value="1"/>
</dbReference>
<evidence type="ECO:0000259" key="1">
    <source>
        <dbReference type="Pfam" id="PF00814"/>
    </source>
</evidence>
<reference evidence="3" key="1">
    <citation type="journal article" date="2023" name="Proc. Natl. Acad. Sci. U.S.A.">
        <title>Genomic and structural basis for evolution of tropane alkaloid biosynthesis.</title>
        <authorList>
            <person name="Wanga Y.-J."/>
            <person name="Taina T."/>
            <person name="Yua J.-Y."/>
            <person name="Lia J."/>
            <person name="Xua B."/>
            <person name="Chenc J."/>
            <person name="D'Auriad J.C."/>
            <person name="Huanga J.-P."/>
            <person name="Huanga S.-X."/>
        </authorList>
    </citation>
    <scope>NUCLEOTIDE SEQUENCE [LARGE SCALE GENOMIC DNA]</scope>
    <source>
        <strain evidence="3">cv. KIB-2019</strain>
    </source>
</reference>
<feature type="domain" description="Gcp-like" evidence="1">
    <location>
        <begin position="8"/>
        <end position="48"/>
    </location>
</feature>
<dbReference type="InterPro" id="IPR017861">
    <property type="entry name" value="KAE1/TsaD"/>
</dbReference>
<dbReference type="EMBL" id="JAJAGQ010000013">
    <property type="protein sequence ID" value="KAJ8545993.1"/>
    <property type="molecule type" value="Genomic_DNA"/>
</dbReference>
<dbReference type="InterPro" id="IPR000905">
    <property type="entry name" value="Gcp-like_dom"/>
</dbReference>
<protein>
    <recommendedName>
        <fullName evidence="1">Gcp-like domain-containing protein</fullName>
    </recommendedName>
</protein>
<dbReference type="Proteomes" id="UP001152561">
    <property type="component" value="Unassembled WGS sequence"/>
</dbReference>
<keyword evidence="3" id="KW-1185">Reference proteome</keyword>
<gene>
    <name evidence="2" type="ORF">K7X08_018576</name>
</gene>
<evidence type="ECO:0000313" key="2">
    <source>
        <dbReference type="EMBL" id="KAJ8545993.1"/>
    </source>
</evidence>
<name>A0A9Q1LVY8_9SOLA</name>
<dbReference type="PANTHER" id="PTHR11735:SF14">
    <property type="entry name" value="TRNA N6-ADENOSINE THREONYLCARBAMOYLTRANSFERASE"/>
    <property type="match status" value="1"/>
</dbReference>
<dbReference type="AlphaFoldDB" id="A0A9Q1LVY8"/>
<dbReference type="Gene3D" id="3.30.420.40">
    <property type="match status" value="1"/>
</dbReference>
<evidence type="ECO:0000313" key="3">
    <source>
        <dbReference type="Proteomes" id="UP001152561"/>
    </source>
</evidence>
<proteinExistence type="predicted"/>
<sequence>MGRTVTGAVDPVVLYVSGGNTQVIAYSEGRYRIFGETIDIAVGNCLDRNYGSFTYDNSIAYVTYRGDPAAEAPIEADTIPARADHDLSTTVLVDSDGFSKNPNFLGDAFSGCLNFTSSTTLHGKVTVWKVLKHKATTISTCDISVFTKFLNATSVCKSKIKF</sequence>
<dbReference type="OrthoDB" id="674678at2759"/>
<organism evidence="2 3">
    <name type="scientific">Anisodus acutangulus</name>
    <dbReference type="NCBI Taxonomy" id="402998"/>
    <lineage>
        <taxon>Eukaryota</taxon>
        <taxon>Viridiplantae</taxon>
        <taxon>Streptophyta</taxon>
        <taxon>Embryophyta</taxon>
        <taxon>Tracheophyta</taxon>
        <taxon>Spermatophyta</taxon>
        <taxon>Magnoliopsida</taxon>
        <taxon>eudicotyledons</taxon>
        <taxon>Gunneridae</taxon>
        <taxon>Pentapetalae</taxon>
        <taxon>asterids</taxon>
        <taxon>lamiids</taxon>
        <taxon>Solanales</taxon>
        <taxon>Solanaceae</taxon>
        <taxon>Solanoideae</taxon>
        <taxon>Hyoscyameae</taxon>
        <taxon>Anisodus</taxon>
    </lineage>
</organism>
<comment type="caution">
    <text evidence="2">The sequence shown here is derived from an EMBL/GenBank/DDBJ whole genome shotgun (WGS) entry which is preliminary data.</text>
</comment>
<dbReference type="GO" id="GO:0000408">
    <property type="term" value="C:EKC/KEOPS complex"/>
    <property type="evidence" value="ECO:0007669"/>
    <property type="project" value="TreeGrafter"/>
</dbReference>